<keyword evidence="1" id="KW-0808">Transferase</keyword>
<reference evidence="4" key="1">
    <citation type="submission" date="2024-06" db="EMBL/GenBank/DDBJ databases">
        <title>The genome sequences of Kitasatospora sp. strain HUAS MG31.</title>
        <authorList>
            <person name="Mo P."/>
        </authorList>
    </citation>
    <scope>NUCLEOTIDE SEQUENCE</scope>
    <source>
        <strain evidence="4">HUAS MG31</strain>
    </source>
</reference>
<evidence type="ECO:0000259" key="2">
    <source>
        <dbReference type="Pfam" id="PF03033"/>
    </source>
</evidence>
<dbReference type="InterPro" id="IPR004276">
    <property type="entry name" value="GlycoTrans_28_N"/>
</dbReference>
<sequence>MRILIATAGSRGDIAPYTGPAVRLREAGHEVAIATHTRFEGLVRAAGVDFRPLPVDPREELASDPGQRLLEAGGSPLALARLLHLGRRFMPELGEGLLAAARQGCDLLLLSTTTAPMGDAVAEALGVQAAGLYLQPLTPTRAFPPAVATTRWLGRSGNHLAGHAVQAVTDRLFGPAVAGLRRTLGLRPLGVAAARRRSDLQGRPVLFGFSPTVVARPADWPVGQQVAGYWWPHPSADHRPPPGLAEFLDAGPPPVYIGFGSRVVRDADRLGDLLGTALRRSGLRAVVQPGWTGLTVRDAEVFTVDEVPHAWLFPRVAAVVHHCGAGTTAAGLRAGVPAVPVPAQLGAPFWAARLTALGVAAEPLPLRTLTAARLATALRRAVDDPVLRHRARTVAARIAAEDGAARVVETVGRLAAD</sequence>
<dbReference type="Pfam" id="PF06722">
    <property type="entry name" value="EryCIII-like_C"/>
    <property type="match status" value="1"/>
</dbReference>
<gene>
    <name evidence="4" type="ORF">ABWK59_26160</name>
</gene>
<feature type="domain" description="Glycosyltransferase family 28 N-terminal" evidence="2">
    <location>
        <begin position="3"/>
        <end position="58"/>
    </location>
</feature>
<evidence type="ECO:0000259" key="3">
    <source>
        <dbReference type="Pfam" id="PF06722"/>
    </source>
</evidence>
<dbReference type="Pfam" id="PF03033">
    <property type="entry name" value="Glyco_transf_28"/>
    <property type="match status" value="1"/>
</dbReference>
<organism evidence="4">
    <name type="scientific">Kitasatospora camelliae</name>
    <dbReference type="NCBI Taxonomy" id="3156397"/>
    <lineage>
        <taxon>Bacteria</taxon>
        <taxon>Bacillati</taxon>
        <taxon>Actinomycetota</taxon>
        <taxon>Actinomycetes</taxon>
        <taxon>Kitasatosporales</taxon>
        <taxon>Streptomycetaceae</taxon>
        <taxon>Kitasatospora</taxon>
    </lineage>
</organism>
<dbReference type="RefSeq" id="WP_354643068.1">
    <property type="nucleotide sequence ID" value="NZ_CP159872.1"/>
</dbReference>
<evidence type="ECO:0000256" key="1">
    <source>
        <dbReference type="ARBA" id="ARBA00022679"/>
    </source>
</evidence>
<dbReference type="FunFam" id="3.40.50.2000:FF:000009">
    <property type="entry name" value="Sterol 3-beta-glucosyltransferase UGT80A2"/>
    <property type="match status" value="1"/>
</dbReference>
<dbReference type="GO" id="GO:0008194">
    <property type="term" value="F:UDP-glycosyltransferase activity"/>
    <property type="evidence" value="ECO:0007669"/>
    <property type="project" value="InterPro"/>
</dbReference>
<dbReference type="CDD" id="cd03784">
    <property type="entry name" value="GT1_Gtf-like"/>
    <property type="match status" value="1"/>
</dbReference>
<dbReference type="SUPFAM" id="SSF53756">
    <property type="entry name" value="UDP-Glycosyltransferase/glycogen phosphorylase"/>
    <property type="match status" value="1"/>
</dbReference>
<dbReference type="GO" id="GO:0016758">
    <property type="term" value="F:hexosyltransferase activity"/>
    <property type="evidence" value="ECO:0007669"/>
    <property type="project" value="InterPro"/>
</dbReference>
<dbReference type="PANTHER" id="PTHR48050">
    <property type="entry name" value="STEROL 3-BETA-GLUCOSYLTRANSFERASE"/>
    <property type="match status" value="1"/>
</dbReference>
<dbReference type="GO" id="GO:0033072">
    <property type="term" value="P:vancomycin biosynthetic process"/>
    <property type="evidence" value="ECO:0007669"/>
    <property type="project" value="UniProtKB-ARBA"/>
</dbReference>
<dbReference type="PANTHER" id="PTHR48050:SF13">
    <property type="entry name" value="STEROL 3-BETA-GLUCOSYLTRANSFERASE UGT80A2"/>
    <property type="match status" value="1"/>
</dbReference>
<dbReference type="EMBL" id="CP159872">
    <property type="protein sequence ID" value="XCM82141.1"/>
    <property type="molecule type" value="Genomic_DNA"/>
</dbReference>
<name>A0AAU8K0G6_9ACTN</name>
<protein>
    <submittedName>
        <fullName evidence="4">Glycosyltransferase</fullName>
    </submittedName>
</protein>
<dbReference type="InterPro" id="IPR010610">
    <property type="entry name" value="EryCIII-like_C"/>
</dbReference>
<feature type="domain" description="Erythromycin biosynthesis protein CIII-like C-terminal" evidence="3">
    <location>
        <begin position="300"/>
        <end position="411"/>
    </location>
</feature>
<dbReference type="KEGG" id="kcm:ABWK59_26160"/>
<accession>A0AAU8K0G6</accession>
<proteinExistence type="predicted"/>
<dbReference type="InterPro" id="IPR050426">
    <property type="entry name" value="Glycosyltransferase_28"/>
</dbReference>
<evidence type="ECO:0000313" key="4">
    <source>
        <dbReference type="EMBL" id="XCM82141.1"/>
    </source>
</evidence>
<dbReference type="AlphaFoldDB" id="A0AAU8K0G6"/>
<dbReference type="InterPro" id="IPR002213">
    <property type="entry name" value="UDP_glucos_trans"/>
</dbReference>
<dbReference type="GO" id="GO:0005975">
    <property type="term" value="P:carbohydrate metabolic process"/>
    <property type="evidence" value="ECO:0007669"/>
    <property type="project" value="InterPro"/>
</dbReference>
<dbReference type="Gene3D" id="3.40.50.2000">
    <property type="entry name" value="Glycogen Phosphorylase B"/>
    <property type="match status" value="2"/>
</dbReference>